<proteinExistence type="predicted"/>
<name>A0A8X6SH78_TRICX</name>
<gene>
    <name evidence="2" type="primary">NCL1_37874</name>
    <name evidence="2" type="ORF">TNCV_3182261</name>
</gene>
<evidence type="ECO:0000313" key="3">
    <source>
        <dbReference type="Proteomes" id="UP000887159"/>
    </source>
</evidence>
<comment type="caution">
    <text evidence="2">The sequence shown here is derived from an EMBL/GenBank/DDBJ whole genome shotgun (WGS) entry which is preliminary data.</text>
</comment>
<sequence>MDNSRFQRYDGSGRPRAKADREDRLNVRSVVTAPDSSLLTIRFSPQVQVFNMTIDRRLVEQKLCSYRLLRYLPVTPAHCPAILKG</sequence>
<dbReference type="EMBL" id="BMAU01021305">
    <property type="protein sequence ID" value="GFY11380.1"/>
    <property type="molecule type" value="Genomic_DNA"/>
</dbReference>
<evidence type="ECO:0000313" key="2">
    <source>
        <dbReference type="EMBL" id="GFY11380.1"/>
    </source>
</evidence>
<evidence type="ECO:0000256" key="1">
    <source>
        <dbReference type="SAM" id="MobiDB-lite"/>
    </source>
</evidence>
<keyword evidence="3" id="KW-1185">Reference proteome</keyword>
<reference evidence="2" key="1">
    <citation type="submission" date="2020-08" db="EMBL/GenBank/DDBJ databases">
        <title>Multicomponent nature underlies the extraordinary mechanical properties of spider dragline silk.</title>
        <authorList>
            <person name="Kono N."/>
            <person name="Nakamura H."/>
            <person name="Mori M."/>
            <person name="Yoshida Y."/>
            <person name="Ohtoshi R."/>
            <person name="Malay A.D."/>
            <person name="Moran D.A.P."/>
            <person name="Tomita M."/>
            <person name="Numata K."/>
            <person name="Arakawa K."/>
        </authorList>
    </citation>
    <scope>NUCLEOTIDE SEQUENCE</scope>
</reference>
<dbReference type="Proteomes" id="UP000887159">
    <property type="component" value="Unassembled WGS sequence"/>
</dbReference>
<feature type="region of interest" description="Disordered" evidence="1">
    <location>
        <begin position="1"/>
        <end position="23"/>
    </location>
</feature>
<organism evidence="2 3">
    <name type="scientific">Trichonephila clavipes</name>
    <name type="common">Golden silk orbweaver</name>
    <name type="synonym">Nephila clavipes</name>
    <dbReference type="NCBI Taxonomy" id="2585209"/>
    <lineage>
        <taxon>Eukaryota</taxon>
        <taxon>Metazoa</taxon>
        <taxon>Ecdysozoa</taxon>
        <taxon>Arthropoda</taxon>
        <taxon>Chelicerata</taxon>
        <taxon>Arachnida</taxon>
        <taxon>Araneae</taxon>
        <taxon>Araneomorphae</taxon>
        <taxon>Entelegynae</taxon>
        <taxon>Araneoidea</taxon>
        <taxon>Nephilidae</taxon>
        <taxon>Trichonephila</taxon>
    </lineage>
</organism>
<dbReference type="AlphaFoldDB" id="A0A8X6SH78"/>
<accession>A0A8X6SH78</accession>
<protein>
    <submittedName>
        <fullName evidence="2">Uncharacterized protein</fullName>
    </submittedName>
</protein>